<protein>
    <submittedName>
        <fullName evidence="1">Uncharacterized protein</fullName>
    </submittedName>
</protein>
<gene>
    <name evidence="1" type="ORF">LCGC14_2690650</name>
</gene>
<sequence>MTDPAPPPLYQQISTLILRQIAAGRLLEGERL</sequence>
<comment type="caution">
    <text evidence="1">The sequence shown here is derived from an EMBL/GenBank/DDBJ whole genome shotgun (WGS) entry which is preliminary data.</text>
</comment>
<organism evidence="1">
    <name type="scientific">marine sediment metagenome</name>
    <dbReference type="NCBI Taxonomy" id="412755"/>
    <lineage>
        <taxon>unclassified sequences</taxon>
        <taxon>metagenomes</taxon>
        <taxon>ecological metagenomes</taxon>
    </lineage>
</organism>
<feature type="non-terminal residue" evidence="1">
    <location>
        <position position="32"/>
    </location>
</feature>
<evidence type="ECO:0000313" key="1">
    <source>
        <dbReference type="EMBL" id="KKK93662.1"/>
    </source>
</evidence>
<accession>A0A0F8ZIM1</accession>
<reference evidence="1" key="1">
    <citation type="journal article" date="2015" name="Nature">
        <title>Complex archaea that bridge the gap between prokaryotes and eukaryotes.</title>
        <authorList>
            <person name="Spang A."/>
            <person name="Saw J.H."/>
            <person name="Jorgensen S.L."/>
            <person name="Zaremba-Niedzwiedzka K."/>
            <person name="Martijn J."/>
            <person name="Lind A.E."/>
            <person name="van Eijk R."/>
            <person name="Schleper C."/>
            <person name="Guy L."/>
            <person name="Ettema T.J."/>
        </authorList>
    </citation>
    <scope>NUCLEOTIDE SEQUENCE</scope>
</reference>
<proteinExistence type="predicted"/>
<name>A0A0F8ZIM1_9ZZZZ</name>
<dbReference type="EMBL" id="LAZR01047680">
    <property type="protein sequence ID" value="KKK93662.1"/>
    <property type="molecule type" value="Genomic_DNA"/>
</dbReference>
<dbReference type="AlphaFoldDB" id="A0A0F8ZIM1"/>